<sequence length="309" mass="36394">MEVLKENPLLDFHPDTLEAVRKLYNLDKPGVMREAIDILDSWIKQQNHFTKKDFNRDYLERYIIRSKGSVERAKDHLDKMCASRTLVPHFFSDCDVNSPYLANIEDIFLPKLTKDYYRVYFVQNCEREFTHELFNALYKRIVYKMEYICMHDYACGIIIVADLRKANLFELVKHMNITDLAHWLNLLLGGFGFRLKGFYFITTSKFVDSLLTIMKSIASKKIGDRIQVLKNIEELHDHVDKDILPEEYGGTEVSRKALHEKWQNIIGSEEYKLDMDKINEAKTNEELRLKDSQNYQMGLPGTFRSLKVD</sequence>
<evidence type="ECO:0000313" key="3">
    <source>
        <dbReference type="Proteomes" id="UP001153292"/>
    </source>
</evidence>
<dbReference type="InterPro" id="IPR036273">
    <property type="entry name" value="CRAL/TRIO_N_dom_sf"/>
</dbReference>
<dbReference type="InterPro" id="IPR036865">
    <property type="entry name" value="CRAL-TRIO_dom_sf"/>
</dbReference>
<gene>
    <name evidence="2" type="ORF">CHILSU_LOCUS5957</name>
</gene>
<dbReference type="Pfam" id="PF00650">
    <property type="entry name" value="CRAL_TRIO"/>
    <property type="match status" value="1"/>
</dbReference>
<evidence type="ECO:0000259" key="1">
    <source>
        <dbReference type="SMART" id="SM00516"/>
    </source>
</evidence>
<dbReference type="InterPro" id="IPR001251">
    <property type="entry name" value="CRAL-TRIO_dom"/>
</dbReference>
<protein>
    <recommendedName>
        <fullName evidence="1">CRAL-TRIO domain-containing protein</fullName>
    </recommendedName>
</protein>
<dbReference type="EMBL" id="OU963914">
    <property type="protein sequence ID" value="CAH0402711.1"/>
    <property type="molecule type" value="Genomic_DNA"/>
</dbReference>
<feature type="domain" description="CRAL-TRIO" evidence="1">
    <location>
        <begin position="93"/>
        <end position="253"/>
    </location>
</feature>
<dbReference type="PANTHER" id="PTHR10174:SF222">
    <property type="entry name" value="GH10083P-RELATED"/>
    <property type="match status" value="1"/>
</dbReference>
<keyword evidence="3" id="KW-1185">Reference proteome</keyword>
<dbReference type="SMART" id="SM00516">
    <property type="entry name" value="SEC14"/>
    <property type="match status" value="1"/>
</dbReference>
<organism evidence="2 3">
    <name type="scientific">Chilo suppressalis</name>
    <name type="common">Asiatic rice borer moth</name>
    <dbReference type="NCBI Taxonomy" id="168631"/>
    <lineage>
        <taxon>Eukaryota</taxon>
        <taxon>Metazoa</taxon>
        <taxon>Ecdysozoa</taxon>
        <taxon>Arthropoda</taxon>
        <taxon>Hexapoda</taxon>
        <taxon>Insecta</taxon>
        <taxon>Pterygota</taxon>
        <taxon>Neoptera</taxon>
        <taxon>Endopterygota</taxon>
        <taxon>Lepidoptera</taxon>
        <taxon>Glossata</taxon>
        <taxon>Ditrysia</taxon>
        <taxon>Pyraloidea</taxon>
        <taxon>Crambidae</taxon>
        <taxon>Crambinae</taxon>
        <taxon>Chilo</taxon>
    </lineage>
</organism>
<accession>A0ABN8B652</accession>
<dbReference type="CDD" id="cd00170">
    <property type="entry name" value="SEC14"/>
    <property type="match status" value="1"/>
</dbReference>
<dbReference type="PANTHER" id="PTHR10174">
    <property type="entry name" value="ALPHA-TOCOPHEROL TRANSFER PROTEIN-RELATED"/>
    <property type="match status" value="1"/>
</dbReference>
<dbReference type="Proteomes" id="UP001153292">
    <property type="component" value="Chromosome 21"/>
</dbReference>
<dbReference type="Gene3D" id="3.40.525.10">
    <property type="entry name" value="CRAL-TRIO lipid binding domain"/>
    <property type="match status" value="1"/>
</dbReference>
<reference evidence="2" key="1">
    <citation type="submission" date="2021-12" db="EMBL/GenBank/DDBJ databases">
        <authorList>
            <person name="King R."/>
        </authorList>
    </citation>
    <scope>NUCLEOTIDE SEQUENCE</scope>
</reference>
<proteinExistence type="predicted"/>
<dbReference type="SUPFAM" id="SSF52087">
    <property type="entry name" value="CRAL/TRIO domain"/>
    <property type="match status" value="1"/>
</dbReference>
<dbReference type="SUPFAM" id="SSF46938">
    <property type="entry name" value="CRAL/TRIO N-terminal domain"/>
    <property type="match status" value="1"/>
</dbReference>
<name>A0ABN8B652_CHISP</name>
<evidence type="ECO:0000313" key="2">
    <source>
        <dbReference type="EMBL" id="CAH0402711.1"/>
    </source>
</evidence>